<evidence type="ECO:0000313" key="3">
    <source>
        <dbReference type="EMBL" id="CAK0783098.1"/>
    </source>
</evidence>
<protein>
    <submittedName>
        <fullName evidence="3">Uncharacterized protein</fullName>
    </submittedName>
</protein>
<organism evidence="3 4">
    <name type="scientific">Coccomyxa viridis</name>
    <dbReference type="NCBI Taxonomy" id="1274662"/>
    <lineage>
        <taxon>Eukaryota</taxon>
        <taxon>Viridiplantae</taxon>
        <taxon>Chlorophyta</taxon>
        <taxon>core chlorophytes</taxon>
        <taxon>Trebouxiophyceae</taxon>
        <taxon>Trebouxiophyceae incertae sedis</taxon>
        <taxon>Coccomyxaceae</taxon>
        <taxon>Coccomyxa</taxon>
    </lineage>
</organism>
<dbReference type="EMBL" id="CAUYUE010000008">
    <property type="protein sequence ID" value="CAK0783098.1"/>
    <property type="molecule type" value="Genomic_DNA"/>
</dbReference>
<feature type="transmembrane region" description="Helical" evidence="2">
    <location>
        <begin position="63"/>
        <end position="82"/>
    </location>
</feature>
<feature type="compositionally biased region" description="Basic residues" evidence="1">
    <location>
        <begin position="204"/>
        <end position="213"/>
    </location>
</feature>
<feature type="region of interest" description="Disordered" evidence="1">
    <location>
        <begin position="246"/>
        <end position="267"/>
    </location>
</feature>
<sequence>MADHSGAPESNLAKAVKEEQAKAHHEATKDLHSKDLHSHEETLGDKIEKAKKGNLSDDEKKKALATAGAVVALIAAIAFGGHKWRQNHKNKKYEEEAAEKTQVTGKKIGGWFGKKTEETKDAAIDAGHAAKHHGGRAAENIADKVGDVAHKGDKHHDPEGALSKGSHKAKDALSTAGDKVEGAFDAAKDKGSHLIGKGEGKAKEAKHKVHHKHTGFLGGIRNWLSDRKDELDEAAAIGRKEQEYISDSAHDKYHSAKGRAKRAVGRE</sequence>
<dbReference type="AlphaFoldDB" id="A0AAV1I7F9"/>
<evidence type="ECO:0000256" key="1">
    <source>
        <dbReference type="SAM" id="MobiDB-lite"/>
    </source>
</evidence>
<feature type="region of interest" description="Disordered" evidence="1">
    <location>
        <begin position="150"/>
        <end position="177"/>
    </location>
</feature>
<reference evidence="3 4" key="1">
    <citation type="submission" date="2023-10" db="EMBL/GenBank/DDBJ databases">
        <authorList>
            <person name="Maclean D."/>
            <person name="Macfadyen A."/>
        </authorList>
    </citation>
    <scope>NUCLEOTIDE SEQUENCE [LARGE SCALE GENOMIC DNA]</scope>
</reference>
<feature type="region of interest" description="Disordered" evidence="1">
    <location>
        <begin position="191"/>
        <end position="213"/>
    </location>
</feature>
<accession>A0AAV1I7F9</accession>
<dbReference type="Proteomes" id="UP001314263">
    <property type="component" value="Unassembled WGS sequence"/>
</dbReference>
<keyword evidence="4" id="KW-1185">Reference proteome</keyword>
<keyword evidence="2" id="KW-0812">Transmembrane</keyword>
<feature type="compositionally biased region" description="Basic and acidic residues" evidence="1">
    <location>
        <begin position="15"/>
        <end position="62"/>
    </location>
</feature>
<gene>
    <name evidence="3" type="ORF">CVIRNUC_006293</name>
</gene>
<keyword evidence="2" id="KW-1133">Transmembrane helix</keyword>
<feature type="compositionally biased region" description="Basic residues" evidence="1">
    <location>
        <begin position="255"/>
        <end position="267"/>
    </location>
</feature>
<evidence type="ECO:0000313" key="4">
    <source>
        <dbReference type="Proteomes" id="UP001314263"/>
    </source>
</evidence>
<keyword evidence="2" id="KW-0472">Membrane</keyword>
<proteinExistence type="predicted"/>
<feature type="compositionally biased region" description="Basic and acidic residues" evidence="1">
    <location>
        <begin position="150"/>
        <end position="159"/>
    </location>
</feature>
<name>A0AAV1I7F9_9CHLO</name>
<evidence type="ECO:0000256" key="2">
    <source>
        <dbReference type="SAM" id="Phobius"/>
    </source>
</evidence>
<feature type="region of interest" description="Disordered" evidence="1">
    <location>
        <begin position="1"/>
        <end position="62"/>
    </location>
</feature>
<comment type="caution">
    <text evidence="3">The sequence shown here is derived from an EMBL/GenBank/DDBJ whole genome shotgun (WGS) entry which is preliminary data.</text>
</comment>
<feature type="compositionally biased region" description="Basic and acidic residues" evidence="1">
    <location>
        <begin position="191"/>
        <end position="203"/>
    </location>
</feature>